<comment type="caution">
    <text evidence="14">The sequence shown here is derived from an EMBL/GenBank/DDBJ whole genome shotgun (WGS) entry which is preliminary data.</text>
</comment>
<evidence type="ECO:0000256" key="4">
    <source>
        <dbReference type="ARBA" id="ARBA00017805"/>
    </source>
</evidence>
<dbReference type="Gene3D" id="3.40.50.10190">
    <property type="entry name" value="BRCT domain"/>
    <property type="match status" value="1"/>
</dbReference>
<keyword evidence="7" id="KW-0805">Transcription regulation</keyword>
<dbReference type="SUPFAM" id="SSF52113">
    <property type="entry name" value="BRCT domain"/>
    <property type="match status" value="1"/>
</dbReference>
<feature type="compositionally biased region" description="Polar residues" evidence="12">
    <location>
        <begin position="887"/>
        <end position="901"/>
    </location>
</feature>
<feature type="compositionally biased region" description="Polar residues" evidence="12">
    <location>
        <begin position="699"/>
        <end position="708"/>
    </location>
</feature>
<reference evidence="14 15" key="1">
    <citation type="submission" date="2019-06" db="EMBL/GenBank/DDBJ databases">
        <title>A chromosomal-level reference genome of Carpinus fangiana (Coryloideae, Betulaceae).</title>
        <authorList>
            <person name="Yang X."/>
            <person name="Wang Z."/>
            <person name="Zhang L."/>
            <person name="Hao G."/>
            <person name="Liu J."/>
            <person name="Yang Y."/>
        </authorList>
    </citation>
    <scope>NUCLEOTIDE SEQUENCE [LARGE SCALE GENOMIC DNA]</scope>
    <source>
        <strain evidence="14">Cfa_2016G</strain>
        <tissue evidence="14">Leaf</tissue>
    </source>
</reference>
<evidence type="ECO:0000256" key="6">
    <source>
        <dbReference type="ARBA" id="ARBA00022895"/>
    </source>
</evidence>
<dbReference type="InterPro" id="IPR021661">
    <property type="entry name" value="Rap1_C"/>
</dbReference>
<evidence type="ECO:0000259" key="13">
    <source>
        <dbReference type="PROSITE" id="PS50172"/>
    </source>
</evidence>
<dbReference type="GO" id="GO:0031848">
    <property type="term" value="P:protection from non-homologous end joining at telomere"/>
    <property type="evidence" value="ECO:0007669"/>
    <property type="project" value="TreeGrafter"/>
</dbReference>
<evidence type="ECO:0000256" key="9">
    <source>
        <dbReference type="ARBA" id="ARBA00023163"/>
    </source>
</evidence>
<sequence length="1068" mass="118424">MAAAVPDTNGGIFQGLKFFVALRVPQRSTFIQKLKEHGGEAPVLLEKNADILIADHARKQFAPEDALSYTWIDASIQQKRRVDEDEHRIGPPKGHVRPPGSQRPARGGREKFTDADDLFLYNWVKEAERNGMPLRGNELYKQLEATNRRHTLQSWRDRWIKYVSVRPPPVGAGGALPVHSPPPPPSTTPAQHPSSRKSSPLPPTSSAPERRQHTPPPPPSIPSKTGELGQNEGADRERSQPLDTRPAHEPTSAAATPPTTPRLASPIPIAVDEHGVGTPSHSDQASVREALTAEPSQPPDIERISLGNEQSEVVQHSPGGQMVSKGKAADFGTGQSMFDGAHDNPRSPELSASERSQIVNDTHHRPAHFTEGQPIARVDSGSRSSHSPLVTPLHSARLQEKANRFASFTDRDRDLLKLEAYNLVGMDPEDAQGAWEIFSLRRSNHTAQEWQDFWEFEVGPSLQPILEEASELEFPRSLPASRRVSAQFRVGATPDRTTIAVARHSAGSVLEAAASQLLNTSPSKRVRFGEHEGPSTQKSIEFDVLPNGERIVKTGQPETEITPMRGVLKRKTPTEDSSRGFEVLSTGSQASKKRRMEDIDLEMSAEDDAEEADYSDGDVEPEFDSQIAEFSVYQDDGIVEDEKENMRSSPMRPIQDDLGSEDRLSAFGKDHVEFVLVPAAGVSENDQSFEEEEDDRNPLNPTIQESSRPSQLQSDSPASSSDVFVDAAQRPSDLRSQQVDFVALETVRNTSTRPKWQDTQAFLNSDSLEADLDLPSPPPESDIAEEDHLPSVEEIIESQLTSRLPETPELESESEGPIFVPEGSPSTDIKKDEVVDEEADENDQNEIQSNLRRRLETQEILNRDTQDIDLSLPLPPSSVDSGDAASRQGTSPQPSEASSVDKSAFERWFEVQLWTDDRETIVQAAEIADANPKIAAQLLELWRRGKPTPSNMPGVWPPEHDEIILKNEQSGLRRLSKLHGRDRLVERQTRVALRLTDDDDDAAEELVRVWQSGRPTPNNLPGVWLPEHDEVLRGTDARAMSQLYKLHGRARCDYELKRVMREDADAAL</sequence>
<evidence type="ECO:0000256" key="12">
    <source>
        <dbReference type="SAM" id="MobiDB-lite"/>
    </source>
</evidence>
<dbReference type="PROSITE" id="PS50172">
    <property type="entry name" value="BRCT"/>
    <property type="match status" value="1"/>
</dbReference>
<dbReference type="Gene3D" id="1.10.10.2170">
    <property type="match status" value="2"/>
</dbReference>
<dbReference type="GO" id="GO:0042162">
    <property type="term" value="F:telomeric DNA binding"/>
    <property type="evidence" value="ECO:0007669"/>
    <property type="project" value="TreeGrafter"/>
</dbReference>
<feature type="compositionally biased region" description="Basic and acidic residues" evidence="12">
    <location>
        <begin position="233"/>
        <end position="248"/>
    </location>
</feature>
<feature type="region of interest" description="Disordered" evidence="12">
    <location>
        <begin position="171"/>
        <end position="391"/>
    </location>
</feature>
<evidence type="ECO:0000256" key="5">
    <source>
        <dbReference type="ARBA" id="ARBA00022454"/>
    </source>
</evidence>
<dbReference type="InterPro" id="IPR036420">
    <property type="entry name" value="BRCT_dom_sf"/>
</dbReference>
<dbReference type="SUPFAM" id="SSF46689">
    <property type="entry name" value="Homeodomain-like"/>
    <property type="match status" value="1"/>
</dbReference>
<dbReference type="Pfam" id="PF08914">
    <property type="entry name" value="Myb_Rap1"/>
    <property type="match status" value="1"/>
</dbReference>
<name>A0A5N6KVB1_9ROSI</name>
<dbReference type="EMBL" id="VIBQ01000013">
    <property type="protein sequence ID" value="KAB8346263.1"/>
    <property type="molecule type" value="Genomic_DNA"/>
</dbReference>
<keyword evidence="8" id="KW-0010">Activator</keyword>
<dbReference type="InterPro" id="IPR015010">
    <property type="entry name" value="TERF2IP_Myb"/>
</dbReference>
<dbReference type="PANTHER" id="PTHR16466:SF6">
    <property type="entry name" value="TELOMERIC REPEAT-BINDING FACTOR 2-INTERACTING PROTEIN 1"/>
    <property type="match status" value="1"/>
</dbReference>
<keyword evidence="6" id="KW-0779">Telomere</keyword>
<proteinExistence type="inferred from homology"/>
<feature type="compositionally biased region" description="Low complexity" evidence="12">
    <location>
        <begin position="709"/>
        <end position="729"/>
    </location>
</feature>
<evidence type="ECO:0000256" key="10">
    <source>
        <dbReference type="ARBA" id="ARBA00023242"/>
    </source>
</evidence>
<evidence type="ECO:0000256" key="11">
    <source>
        <dbReference type="ARBA" id="ARBA00032471"/>
    </source>
</evidence>
<dbReference type="CDD" id="cd11655">
    <property type="entry name" value="rap1_myb-like"/>
    <property type="match status" value="1"/>
</dbReference>
<evidence type="ECO:0000256" key="8">
    <source>
        <dbReference type="ARBA" id="ARBA00023159"/>
    </source>
</evidence>
<keyword evidence="15" id="KW-1185">Reference proteome</keyword>
<comment type="subcellular location">
    <subcellularLocation>
        <location evidence="2">Chromosome</location>
        <location evidence="2">Telomere</location>
    </subcellularLocation>
    <subcellularLocation>
        <location evidence="1">Nucleus</location>
    </subcellularLocation>
</comment>
<dbReference type="GO" id="GO:0010833">
    <property type="term" value="P:telomere maintenance via telomere lengthening"/>
    <property type="evidence" value="ECO:0007669"/>
    <property type="project" value="TreeGrafter"/>
</dbReference>
<dbReference type="Proteomes" id="UP000327013">
    <property type="component" value="Unassembled WGS sequence"/>
</dbReference>
<feature type="compositionally biased region" description="Basic and acidic residues" evidence="12">
    <location>
        <begin position="853"/>
        <end position="866"/>
    </location>
</feature>
<feature type="compositionally biased region" description="Polar residues" evidence="12">
    <location>
        <begin position="747"/>
        <end position="764"/>
    </location>
</feature>
<feature type="domain" description="BRCT" evidence="13">
    <location>
        <begin position="8"/>
        <end position="89"/>
    </location>
</feature>
<feature type="region of interest" description="Disordered" evidence="12">
    <location>
        <begin position="678"/>
        <end position="902"/>
    </location>
</feature>
<keyword evidence="5" id="KW-0158">Chromosome</keyword>
<evidence type="ECO:0000313" key="14">
    <source>
        <dbReference type="EMBL" id="KAB8346263.1"/>
    </source>
</evidence>
<protein>
    <recommendedName>
        <fullName evidence="4">Telomeric repeat-binding factor 2-interacting protein 1</fullName>
    </recommendedName>
    <alternativeName>
        <fullName evidence="11">Repressor/activator protein 1 homolog</fullName>
    </alternativeName>
</protein>
<evidence type="ECO:0000256" key="7">
    <source>
        <dbReference type="ARBA" id="ARBA00023015"/>
    </source>
</evidence>
<keyword evidence="9" id="KW-0804">Transcription</keyword>
<organism evidence="14 15">
    <name type="scientific">Carpinus fangiana</name>
    <dbReference type="NCBI Taxonomy" id="176857"/>
    <lineage>
        <taxon>Eukaryota</taxon>
        <taxon>Viridiplantae</taxon>
        <taxon>Streptophyta</taxon>
        <taxon>Embryophyta</taxon>
        <taxon>Tracheophyta</taxon>
        <taxon>Spermatophyta</taxon>
        <taxon>Magnoliopsida</taxon>
        <taxon>eudicotyledons</taxon>
        <taxon>Gunneridae</taxon>
        <taxon>Pentapetalae</taxon>
        <taxon>rosids</taxon>
        <taxon>fabids</taxon>
        <taxon>Fagales</taxon>
        <taxon>Betulaceae</taxon>
        <taxon>Carpinus</taxon>
    </lineage>
</organism>
<dbReference type="InterPro" id="IPR039595">
    <property type="entry name" value="TE2IP/Rap1"/>
</dbReference>
<evidence type="ECO:0000256" key="2">
    <source>
        <dbReference type="ARBA" id="ARBA00004574"/>
    </source>
</evidence>
<dbReference type="GO" id="GO:0070187">
    <property type="term" value="C:shelterin complex"/>
    <property type="evidence" value="ECO:0007669"/>
    <property type="project" value="TreeGrafter"/>
</dbReference>
<dbReference type="PANTHER" id="PTHR16466">
    <property type="entry name" value="TELOMERE REPEAT-BINDING FACTOR 2-INTERACTING PROTEIN 1"/>
    <property type="match status" value="1"/>
</dbReference>
<dbReference type="AlphaFoldDB" id="A0A5N6KVB1"/>
<accession>A0A5N6KVB1</accession>
<dbReference type="InterPro" id="IPR038104">
    <property type="entry name" value="Rap1_C_sf"/>
</dbReference>
<dbReference type="Gene3D" id="1.10.10.60">
    <property type="entry name" value="Homeodomain-like"/>
    <property type="match status" value="1"/>
</dbReference>
<feature type="region of interest" description="Disordered" evidence="12">
    <location>
        <begin position="81"/>
        <end position="111"/>
    </location>
</feature>
<feature type="region of interest" description="Disordered" evidence="12">
    <location>
        <begin position="571"/>
        <end position="597"/>
    </location>
</feature>
<comment type="similarity">
    <text evidence="3">Belongs to the RAP1 family.</text>
</comment>
<dbReference type="InterPro" id="IPR001357">
    <property type="entry name" value="BRCT_dom"/>
</dbReference>
<dbReference type="OrthoDB" id="435460at2759"/>
<dbReference type="Pfam" id="PF11626">
    <property type="entry name" value="Rap1_C"/>
    <property type="match status" value="2"/>
</dbReference>
<evidence type="ECO:0000313" key="15">
    <source>
        <dbReference type="Proteomes" id="UP000327013"/>
    </source>
</evidence>
<feature type="region of interest" description="Disordered" evidence="12">
    <location>
        <begin position="632"/>
        <end position="661"/>
    </location>
</feature>
<feature type="compositionally biased region" description="Acidic residues" evidence="12">
    <location>
        <begin position="834"/>
        <end position="844"/>
    </location>
</feature>
<dbReference type="InterPro" id="IPR009057">
    <property type="entry name" value="Homeodomain-like_sf"/>
</dbReference>
<gene>
    <name evidence="14" type="ORF">FH972_023307</name>
</gene>
<evidence type="ECO:0000256" key="1">
    <source>
        <dbReference type="ARBA" id="ARBA00004123"/>
    </source>
</evidence>
<keyword evidence="10" id="KW-0539">Nucleus</keyword>
<evidence type="ECO:0000256" key="3">
    <source>
        <dbReference type="ARBA" id="ARBA00010467"/>
    </source>
</evidence>